<dbReference type="InterPro" id="IPR005137">
    <property type="entry name" value="BtpA"/>
</dbReference>
<reference evidence="2 3" key="1">
    <citation type="journal article" date="2015" name="Nature">
        <title>rRNA introns, odd ribosomes, and small enigmatic genomes across a large radiation of phyla.</title>
        <authorList>
            <person name="Brown C.T."/>
            <person name="Hug L.A."/>
            <person name="Thomas B.C."/>
            <person name="Sharon I."/>
            <person name="Castelle C.J."/>
            <person name="Singh A."/>
            <person name="Wilkins M.J."/>
            <person name="Williams K.H."/>
            <person name="Banfield J.F."/>
        </authorList>
    </citation>
    <scope>NUCLEOTIDE SEQUENCE [LARGE SCALE GENOMIC DNA]</scope>
</reference>
<comment type="caution">
    <text evidence="2">The sequence shown here is derived from an EMBL/GenBank/DDBJ whole genome shotgun (WGS) entry which is preliminary data.</text>
</comment>
<dbReference type="SUPFAM" id="SSF51366">
    <property type="entry name" value="Ribulose-phoshate binding barrel"/>
    <property type="match status" value="1"/>
</dbReference>
<protein>
    <recommendedName>
        <fullName evidence="4">Photosystem I assembly BtpA</fullName>
    </recommendedName>
</protein>
<gene>
    <name evidence="2" type="ORF">UV54_C0018G0004</name>
</gene>
<dbReference type="STRING" id="1618369.UV54_C0018G0004"/>
<dbReference type="AlphaFoldDB" id="A0A0G1C3K4"/>
<evidence type="ECO:0008006" key="4">
    <source>
        <dbReference type="Google" id="ProtNLM"/>
    </source>
</evidence>
<dbReference type="Pfam" id="PF03437">
    <property type="entry name" value="BtpA"/>
    <property type="match status" value="1"/>
</dbReference>
<comment type="similarity">
    <text evidence="1">Belongs to the BtpA family.</text>
</comment>
<evidence type="ECO:0000313" key="3">
    <source>
        <dbReference type="Proteomes" id="UP000034213"/>
    </source>
</evidence>
<dbReference type="InterPro" id="IPR011060">
    <property type="entry name" value="RibuloseP-bd_barrel"/>
</dbReference>
<dbReference type="PANTHER" id="PTHR21381:SF3">
    <property type="entry name" value="SGC REGION PROTEIN SGCQ-RELATED"/>
    <property type="match status" value="1"/>
</dbReference>
<accession>A0A0G1C3K4</accession>
<dbReference type="PANTHER" id="PTHR21381">
    <property type="entry name" value="ZGC:162297"/>
    <property type="match status" value="1"/>
</dbReference>
<proteinExistence type="inferred from homology"/>
<evidence type="ECO:0000313" key="2">
    <source>
        <dbReference type="EMBL" id="KKS80034.1"/>
    </source>
</evidence>
<dbReference type="PIRSF" id="PIRSF005956">
    <property type="entry name" value="BtpA"/>
    <property type="match status" value="1"/>
</dbReference>
<evidence type="ECO:0000256" key="1">
    <source>
        <dbReference type="ARBA" id="ARBA00006007"/>
    </source>
</evidence>
<sequence>MKKKIIGMIHLLPLPGYPDHPGMAAVVKQALKDLAVLETGGVNAVLVENENDHPHQVKAGPEIISAMTIVVSEVVKKAKAPVGVEVLLNDPQASLAIAKITGAKFIRTDYFVDKMWRQKYGQIEIDPKKLIAYKHKIKAGSVKIFADVQVKYAKLLGKGKTISQSVKQAIKAGADAVIVTGKVSGEAPQLKDLKEAKQAAGKFPVYVGSGFSFNNAKKLLPFCDGAIVGTSIKQNGIPSKQKTKILTKYVYKLTGEI</sequence>
<organism evidence="2 3">
    <name type="scientific">Candidatus Beckwithbacteria bacterium GW2011_GWA2_43_10</name>
    <dbReference type="NCBI Taxonomy" id="1618369"/>
    <lineage>
        <taxon>Bacteria</taxon>
        <taxon>Candidatus Beckwithiibacteriota</taxon>
    </lineage>
</organism>
<name>A0A0G1C3K4_9BACT</name>
<dbReference type="NCBIfam" id="TIGR00259">
    <property type="entry name" value="thylakoid_BtpA"/>
    <property type="match status" value="1"/>
</dbReference>
<dbReference type="EMBL" id="LCEW01000018">
    <property type="protein sequence ID" value="KKS80034.1"/>
    <property type="molecule type" value="Genomic_DNA"/>
</dbReference>
<dbReference type="Proteomes" id="UP000034213">
    <property type="component" value="Unassembled WGS sequence"/>
</dbReference>